<reference evidence="2" key="1">
    <citation type="submission" date="2016-10" db="EMBL/GenBank/DDBJ databases">
        <authorList>
            <person name="Varghese N."/>
            <person name="Submissions S."/>
        </authorList>
    </citation>
    <scope>NUCLEOTIDE SEQUENCE [LARGE SCALE GENOMIC DNA]</scope>
    <source>
        <strain evidence="2">DSM 18733</strain>
    </source>
</reference>
<proteinExistence type="predicted"/>
<protein>
    <submittedName>
        <fullName evidence="1">Uncharacterized protein</fullName>
    </submittedName>
</protein>
<sequence>MEKEVNKISGEKIVAEIRSQQLEYDFGLEDRLFYARAAFCSYHERELPIALLRQQDQELDKWFREPTTFDRKNQPPAYTPLPPDYQPILIGTKPVEDGLENRNGVIYGFSTIASALISGASTIRAYLPEGSTLLRTLWEQPNESTKISGEQIAREINNRSTEYNYLMEDSLLVAGVHSRNYVEREISINLLRKQDSALENWLNDPLEVAPADLKPFHTPLFPGYTPILIGTKNYWGDEEMVDAVVDGFARIASALISGHDTIRAYVPDDSLLLKEDLMRLDEHCIIPGGVIAAQIKCMDAEPFCELDAFLDFFRLKEQQYIRMEFPINLLCKEDEMVNRWLDHPLSKPNLNTPAHWPPSSGYTPILLDTAGVEGSANCKAVVTNGFYRISNALHAGNTRIDAYVPAGSSLIPKALQFLQEEKQGEQLNRRKNKGNHL</sequence>
<organism evidence="1 2">
    <name type="scientific">Olivibacter domesticus</name>
    <name type="common">Pseudosphingobacterium domesticum</name>
    <dbReference type="NCBI Taxonomy" id="407022"/>
    <lineage>
        <taxon>Bacteria</taxon>
        <taxon>Pseudomonadati</taxon>
        <taxon>Bacteroidota</taxon>
        <taxon>Sphingobacteriia</taxon>
        <taxon>Sphingobacteriales</taxon>
        <taxon>Sphingobacteriaceae</taxon>
        <taxon>Olivibacter</taxon>
    </lineage>
</organism>
<accession>A0A1H7IGX9</accession>
<gene>
    <name evidence="1" type="ORF">SAMN05661044_00679</name>
</gene>
<dbReference type="Proteomes" id="UP000199421">
    <property type="component" value="Unassembled WGS sequence"/>
</dbReference>
<evidence type="ECO:0000313" key="1">
    <source>
        <dbReference type="EMBL" id="SEK61017.1"/>
    </source>
</evidence>
<dbReference type="AlphaFoldDB" id="A0A1H7IGX9"/>
<dbReference type="STRING" id="407022.SAMN05661044_00679"/>
<name>A0A1H7IGX9_OLID1</name>
<evidence type="ECO:0000313" key="2">
    <source>
        <dbReference type="Proteomes" id="UP000199421"/>
    </source>
</evidence>
<dbReference type="EMBL" id="FOAF01000001">
    <property type="protein sequence ID" value="SEK61017.1"/>
    <property type="molecule type" value="Genomic_DNA"/>
</dbReference>
<keyword evidence="2" id="KW-1185">Reference proteome</keyword>